<reference evidence="2" key="1">
    <citation type="journal article" date="2019" name="Int. J. Syst. Evol. Microbiol.">
        <title>The Global Catalogue of Microorganisms (GCM) 10K type strain sequencing project: providing services to taxonomists for standard genome sequencing and annotation.</title>
        <authorList>
            <consortium name="The Broad Institute Genomics Platform"/>
            <consortium name="The Broad Institute Genome Sequencing Center for Infectious Disease"/>
            <person name="Wu L."/>
            <person name="Ma J."/>
        </authorList>
    </citation>
    <scope>NUCLEOTIDE SEQUENCE [LARGE SCALE GENOMIC DNA]</scope>
    <source>
        <strain evidence="2">JCM 16908</strain>
    </source>
</reference>
<accession>A0ABP7HGH0</accession>
<keyword evidence="2" id="KW-1185">Reference proteome</keyword>
<organism evidence="1 2">
    <name type="scientific">Sphaerisporangium flaviroseum</name>
    <dbReference type="NCBI Taxonomy" id="509199"/>
    <lineage>
        <taxon>Bacteria</taxon>
        <taxon>Bacillati</taxon>
        <taxon>Actinomycetota</taxon>
        <taxon>Actinomycetes</taxon>
        <taxon>Streptosporangiales</taxon>
        <taxon>Streptosporangiaceae</taxon>
        <taxon>Sphaerisporangium</taxon>
    </lineage>
</organism>
<dbReference type="SUPFAM" id="SSF56784">
    <property type="entry name" value="HAD-like"/>
    <property type="match status" value="1"/>
</dbReference>
<dbReference type="NCBIfam" id="TIGR01662">
    <property type="entry name" value="HAD-SF-IIIA"/>
    <property type="match status" value="1"/>
</dbReference>
<dbReference type="InterPro" id="IPR023214">
    <property type="entry name" value="HAD_sf"/>
</dbReference>
<dbReference type="InterPro" id="IPR036412">
    <property type="entry name" value="HAD-like_sf"/>
</dbReference>
<dbReference type="PANTHER" id="PTHR42891:SF1">
    <property type="entry name" value="D-GLYCERO-BETA-D-MANNO-HEPTOSE-1,7-BISPHOSPHATE 7-PHOSPHATASE"/>
    <property type="match status" value="1"/>
</dbReference>
<dbReference type="InterPro" id="IPR006549">
    <property type="entry name" value="HAD-SF_hydro_IIIA"/>
</dbReference>
<dbReference type="Pfam" id="PF13242">
    <property type="entry name" value="Hydrolase_like"/>
    <property type="match status" value="1"/>
</dbReference>
<dbReference type="InterPro" id="IPR004446">
    <property type="entry name" value="Heptose_bisP_phosphatase"/>
</dbReference>
<protein>
    <recommendedName>
        <fullName evidence="3">D,D-heptose 1,7-bisphosphate phosphatase</fullName>
    </recommendedName>
</protein>
<dbReference type="EMBL" id="BAAAZR010000001">
    <property type="protein sequence ID" value="GAA3791390.1"/>
    <property type="molecule type" value="Genomic_DNA"/>
</dbReference>
<dbReference type="Proteomes" id="UP001500888">
    <property type="component" value="Unassembled WGS sequence"/>
</dbReference>
<sequence length="207" mass="20942">MPSTRHVPAAVLFDRDGTLIENVSYDAEDGPGVAVPGARKALDRLRRAGVPIGVVVESGAGVAGGLIGGVGGVGDRPGRAGGLIGPAAYDDVNARVEELLGPFDVWAVCPHDETDGCRCRKPAPGLILHVAHTLGVDPGGCVVVGDTGSDMEAARAAGARGILVPTARTLPAEVTAAWEVAADLDLAVEMMLSGWCEECAPLGSFGS</sequence>
<comment type="caution">
    <text evidence="1">The sequence shown here is derived from an EMBL/GenBank/DDBJ whole genome shotgun (WGS) entry which is preliminary data.</text>
</comment>
<dbReference type="Gene3D" id="3.40.50.1000">
    <property type="entry name" value="HAD superfamily/HAD-like"/>
    <property type="match status" value="1"/>
</dbReference>
<dbReference type="PANTHER" id="PTHR42891">
    <property type="entry name" value="D-GLYCERO-BETA-D-MANNO-HEPTOSE-1,7-BISPHOSPHATE 7-PHOSPHATASE"/>
    <property type="match status" value="1"/>
</dbReference>
<name>A0ABP7HGH0_9ACTN</name>
<evidence type="ECO:0000313" key="1">
    <source>
        <dbReference type="EMBL" id="GAA3791390.1"/>
    </source>
</evidence>
<dbReference type="RefSeq" id="WP_344934269.1">
    <property type="nucleotide sequence ID" value="NZ_BAAAZR010000001.1"/>
</dbReference>
<gene>
    <name evidence="1" type="ORF">GCM10022226_07970</name>
</gene>
<evidence type="ECO:0000313" key="2">
    <source>
        <dbReference type="Proteomes" id="UP001500888"/>
    </source>
</evidence>
<evidence type="ECO:0008006" key="3">
    <source>
        <dbReference type="Google" id="ProtNLM"/>
    </source>
</evidence>
<proteinExistence type="predicted"/>